<feature type="region of interest" description="Disordered" evidence="1">
    <location>
        <begin position="259"/>
        <end position="282"/>
    </location>
</feature>
<keyword evidence="3" id="KW-1185">Reference proteome</keyword>
<evidence type="ECO:0000313" key="2">
    <source>
        <dbReference type="EMBL" id="CAK7235706.1"/>
    </source>
</evidence>
<evidence type="ECO:0008006" key="4">
    <source>
        <dbReference type="Google" id="ProtNLM"/>
    </source>
</evidence>
<proteinExistence type="predicted"/>
<accession>A0ABP0CUX9</accession>
<feature type="compositionally biased region" description="Basic and acidic residues" evidence="1">
    <location>
        <begin position="267"/>
        <end position="278"/>
    </location>
</feature>
<reference evidence="2 3" key="1">
    <citation type="submission" date="2024-01" db="EMBL/GenBank/DDBJ databases">
        <authorList>
            <person name="Allen C."/>
            <person name="Tagirdzhanova G."/>
        </authorList>
    </citation>
    <scope>NUCLEOTIDE SEQUENCE [LARGE SCALE GENOMIC DNA]</scope>
</reference>
<protein>
    <recommendedName>
        <fullName evidence="4">F-box domain-containing protein</fullName>
    </recommendedName>
</protein>
<sequence length="498" mass="56437">MHLHDLPAELLGEILEAANDPNDLRALVAASPNCLRVFNLFRDRILLSVCLNAVEPEARPAALAIGHVPYIRSYDDLPQQRAFLDEFFGKKTVFDPPSKSMDIASFCGLVCRVVYLVDDYSASAWRLLQSNADKAGSSLSPLSTSSPSETPSEAPLDTPSEIPCLMLSRAERAAFQRGFFLFELFARTFTAYRHSLSERVIGDEAQCSFFLSRVQPWELEAMGCVFLYYQQVIYRHIRLVEDNFVQWVMEAPSLFRLPTSDRPSPQEIREQAEKDKAVGRPSTDVQEKLADGDWKFFYKLDYELHSIDLFTTSRREIYEVTGLFSLLTSLRSLYVYRLMQSDDDPAARVKLVVGADLNFGVGSFFDVAAHLARAQNPSLRGGTIDNRDNNTSGAGFALFRPSEELDFEDGVEDDRALNCALRERAYVFWDAERLKDAKTAGSLWQARDLPLEETRQRYNNYFGPSVQERLHDIGIHHKDAYPLFTKISGTSLYSDLYS</sequence>
<evidence type="ECO:0000313" key="3">
    <source>
        <dbReference type="Proteomes" id="UP001642405"/>
    </source>
</evidence>
<dbReference type="Proteomes" id="UP001642405">
    <property type="component" value="Unassembled WGS sequence"/>
</dbReference>
<gene>
    <name evidence="2" type="ORF">SCUCBS95973_009358</name>
</gene>
<feature type="region of interest" description="Disordered" evidence="1">
    <location>
        <begin position="135"/>
        <end position="158"/>
    </location>
</feature>
<name>A0ABP0CUX9_9PEZI</name>
<feature type="compositionally biased region" description="Low complexity" evidence="1">
    <location>
        <begin position="137"/>
        <end position="153"/>
    </location>
</feature>
<comment type="caution">
    <text evidence="2">The sequence shown here is derived from an EMBL/GenBank/DDBJ whole genome shotgun (WGS) entry which is preliminary data.</text>
</comment>
<organism evidence="2 3">
    <name type="scientific">Sporothrix curviconia</name>
    <dbReference type="NCBI Taxonomy" id="1260050"/>
    <lineage>
        <taxon>Eukaryota</taxon>
        <taxon>Fungi</taxon>
        <taxon>Dikarya</taxon>
        <taxon>Ascomycota</taxon>
        <taxon>Pezizomycotina</taxon>
        <taxon>Sordariomycetes</taxon>
        <taxon>Sordariomycetidae</taxon>
        <taxon>Ophiostomatales</taxon>
        <taxon>Ophiostomataceae</taxon>
        <taxon>Sporothrix</taxon>
    </lineage>
</organism>
<dbReference type="EMBL" id="CAWUHB010000102">
    <property type="protein sequence ID" value="CAK7235706.1"/>
    <property type="molecule type" value="Genomic_DNA"/>
</dbReference>
<evidence type="ECO:0000256" key="1">
    <source>
        <dbReference type="SAM" id="MobiDB-lite"/>
    </source>
</evidence>